<dbReference type="SUPFAM" id="SSF53850">
    <property type="entry name" value="Periplasmic binding protein-like II"/>
    <property type="match status" value="1"/>
</dbReference>
<dbReference type="Gene3D" id="3.40.190.10">
    <property type="entry name" value="Periplasmic binding protein-like II"/>
    <property type="match status" value="2"/>
</dbReference>
<dbReference type="STRING" id="642780.SAMN04488570_2781"/>
<feature type="domain" description="HTH lysR-type" evidence="5">
    <location>
        <begin position="6"/>
        <end position="63"/>
    </location>
</feature>
<dbReference type="InterPro" id="IPR036390">
    <property type="entry name" value="WH_DNA-bd_sf"/>
</dbReference>
<keyword evidence="7" id="KW-1185">Reference proteome</keyword>
<keyword evidence="3" id="KW-0238">DNA-binding</keyword>
<evidence type="ECO:0000256" key="4">
    <source>
        <dbReference type="ARBA" id="ARBA00023163"/>
    </source>
</evidence>
<dbReference type="SUPFAM" id="SSF46785">
    <property type="entry name" value="Winged helix' DNA-binding domain"/>
    <property type="match status" value="1"/>
</dbReference>
<dbReference type="Pfam" id="PF03466">
    <property type="entry name" value="LysR_substrate"/>
    <property type="match status" value="1"/>
</dbReference>
<dbReference type="PROSITE" id="PS50931">
    <property type="entry name" value="HTH_LYSR"/>
    <property type="match status" value="1"/>
</dbReference>
<name>A0A1H1VBP3_9ACTN</name>
<dbReference type="InterPro" id="IPR000847">
    <property type="entry name" value="LysR_HTH_N"/>
</dbReference>
<evidence type="ECO:0000313" key="7">
    <source>
        <dbReference type="Proteomes" id="UP000198859"/>
    </source>
</evidence>
<evidence type="ECO:0000256" key="2">
    <source>
        <dbReference type="ARBA" id="ARBA00023015"/>
    </source>
</evidence>
<organism evidence="6 7">
    <name type="scientific">Nocardioides scoriae</name>
    <dbReference type="NCBI Taxonomy" id="642780"/>
    <lineage>
        <taxon>Bacteria</taxon>
        <taxon>Bacillati</taxon>
        <taxon>Actinomycetota</taxon>
        <taxon>Actinomycetes</taxon>
        <taxon>Propionibacteriales</taxon>
        <taxon>Nocardioidaceae</taxon>
        <taxon>Nocardioides</taxon>
    </lineage>
</organism>
<dbReference type="Pfam" id="PF00126">
    <property type="entry name" value="HTH_1"/>
    <property type="match status" value="1"/>
</dbReference>
<evidence type="ECO:0000313" key="6">
    <source>
        <dbReference type="EMBL" id="SDS82154.1"/>
    </source>
</evidence>
<dbReference type="InterPro" id="IPR005119">
    <property type="entry name" value="LysR_subst-bd"/>
</dbReference>
<accession>A0A1H1VBP3</accession>
<dbReference type="RefSeq" id="WP_091730739.1">
    <property type="nucleotide sequence ID" value="NZ_LT629757.1"/>
</dbReference>
<dbReference type="GO" id="GO:0000976">
    <property type="term" value="F:transcription cis-regulatory region binding"/>
    <property type="evidence" value="ECO:0007669"/>
    <property type="project" value="TreeGrafter"/>
</dbReference>
<sequence>MTTHVPELPGLRLLVAVGRHGSIGAAARQLRITQQAASERLRAVETQTGLVLVRRGARGSELTSAGVVVVEWATRLLDVAEEVDHAIEGLRGERGRELDVAASMTVAETLLPRWLVLLRQRQVAEGLRPTSVSLAAVNSRQAVAAVVDGAAHVGFVEGARAPAGVRSQVVADDELVLVAAPGSPLVRRRRGLSPEEVARLGLTGREAGSGTREVLEVALRAHGLEPETSVIELTTSTAVREAVVAGSAPAFVSRRVVERELEGRQLVRVPTPGLDLRRSIRAIWLGSGQPPAGPVRELVGLARTG</sequence>
<evidence type="ECO:0000256" key="3">
    <source>
        <dbReference type="ARBA" id="ARBA00023125"/>
    </source>
</evidence>
<dbReference type="Gene3D" id="1.10.10.10">
    <property type="entry name" value="Winged helix-like DNA-binding domain superfamily/Winged helix DNA-binding domain"/>
    <property type="match status" value="1"/>
</dbReference>
<evidence type="ECO:0000259" key="5">
    <source>
        <dbReference type="PROSITE" id="PS50931"/>
    </source>
</evidence>
<protein>
    <submittedName>
        <fullName evidence="6">ModE molybdate transport repressor domain-containing protein</fullName>
    </submittedName>
</protein>
<dbReference type="EMBL" id="LT629757">
    <property type="protein sequence ID" value="SDS82154.1"/>
    <property type="molecule type" value="Genomic_DNA"/>
</dbReference>
<proteinExistence type="inferred from homology"/>
<comment type="similarity">
    <text evidence="1">Belongs to the LysR transcriptional regulatory family.</text>
</comment>
<gene>
    <name evidence="6" type="ORF">SAMN04488570_2781</name>
</gene>
<dbReference type="InterPro" id="IPR036388">
    <property type="entry name" value="WH-like_DNA-bd_sf"/>
</dbReference>
<keyword evidence="2" id="KW-0805">Transcription regulation</keyword>
<evidence type="ECO:0000256" key="1">
    <source>
        <dbReference type="ARBA" id="ARBA00009437"/>
    </source>
</evidence>
<keyword evidence="4" id="KW-0804">Transcription</keyword>
<dbReference type="PANTHER" id="PTHR30126">
    <property type="entry name" value="HTH-TYPE TRANSCRIPTIONAL REGULATOR"/>
    <property type="match status" value="1"/>
</dbReference>
<reference evidence="7" key="1">
    <citation type="submission" date="2016-10" db="EMBL/GenBank/DDBJ databases">
        <authorList>
            <person name="Varghese N."/>
            <person name="Submissions S."/>
        </authorList>
    </citation>
    <scope>NUCLEOTIDE SEQUENCE [LARGE SCALE GENOMIC DNA]</scope>
    <source>
        <strain evidence="7">DSM 22127</strain>
    </source>
</reference>
<dbReference type="OrthoDB" id="9808620at2"/>
<dbReference type="GO" id="GO:0003700">
    <property type="term" value="F:DNA-binding transcription factor activity"/>
    <property type="evidence" value="ECO:0007669"/>
    <property type="project" value="InterPro"/>
</dbReference>
<dbReference type="AlphaFoldDB" id="A0A1H1VBP3"/>
<dbReference type="PANTHER" id="PTHR30126:SF39">
    <property type="entry name" value="HTH-TYPE TRANSCRIPTIONAL REGULATOR CYSL"/>
    <property type="match status" value="1"/>
</dbReference>
<dbReference type="Proteomes" id="UP000198859">
    <property type="component" value="Chromosome I"/>
</dbReference>